<feature type="region of interest" description="Disordered" evidence="3">
    <location>
        <begin position="74"/>
        <end position="114"/>
    </location>
</feature>
<keyword evidence="4" id="KW-0472">Membrane</keyword>
<dbReference type="Pfam" id="PF13365">
    <property type="entry name" value="Trypsin_2"/>
    <property type="match status" value="1"/>
</dbReference>
<dbReference type="InterPro" id="IPR001478">
    <property type="entry name" value="PDZ"/>
</dbReference>
<dbReference type="SMART" id="SM00228">
    <property type="entry name" value="PDZ"/>
    <property type="match status" value="1"/>
</dbReference>
<evidence type="ECO:0000259" key="5">
    <source>
        <dbReference type="PROSITE" id="PS50106"/>
    </source>
</evidence>
<dbReference type="RefSeq" id="WP_146842469.1">
    <property type="nucleotide sequence ID" value="NZ_BJWG01000005.1"/>
</dbReference>
<keyword evidence="1" id="KW-0645">Protease</keyword>
<dbReference type="InterPro" id="IPR001940">
    <property type="entry name" value="Peptidase_S1C"/>
</dbReference>
<gene>
    <name evidence="6" type="ORF">CCO02nite_14560</name>
</gene>
<dbReference type="InterPro" id="IPR051201">
    <property type="entry name" value="Chloro_Bact_Ser_Proteases"/>
</dbReference>
<keyword evidence="4" id="KW-0812">Transmembrane</keyword>
<protein>
    <recommendedName>
        <fullName evidence="5">PDZ domain-containing protein</fullName>
    </recommendedName>
</protein>
<dbReference type="GO" id="GO:0006508">
    <property type="term" value="P:proteolysis"/>
    <property type="evidence" value="ECO:0007669"/>
    <property type="project" value="UniProtKB-KW"/>
</dbReference>
<reference evidence="6 7" key="1">
    <citation type="submission" date="2019-07" db="EMBL/GenBank/DDBJ databases">
        <title>Whole genome shotgun sequence of Cellulomonas composti NBRC 100758.</title>
        <authorList>
            <person name="Hosoyama A."/>
            <person name="Uohara A."/>
            <person name="Ohji S."/>
            <person name="Ichikawa N."/>
        </authorList>
    </citation>
    <scope>NUCLEOTIDE SEQUENCE [LARGE SCALE GENOMIC DNA]</scope>
    <source>
        <strain evidence="6 7">NBRC 100758</strain>
    </source>
</reference>
<evidence type="ECO:0000313" key="7">
    <source>
        <dbReference type="Proteomes" id="UP000321720"/>
    </source>
</evidence>
<name>A0A511J9Z1_9CELL</name>
<keyword evidence="7" id="KW-1185">Reference proteome</keyword>
<proteinExistence type="predicted"/>
<dbReference type="InterPro" id="IPR033116">
    <property type="entry name" value="TRYPSIN_SER"/>
</dbReference>
<dbReference type="PROSITE" id="PS50106">
    <property type="entry name" value="PDZ"/>
    <property type="match status" value="1"/>
</dbReference>
<dbReference type="PANTHER" id="PTHR43343:SF3">
    <property type="entry name" value="PROTEASE DO-LIKE 8, CHLOROPLASTIC"/>
    <property type="match status" value="1"/>
</dbReference>
<dbReference type="Gene3D" id="2.30.42.10">
    <property type="match status" value="1"/>
</dbReference>
<dbReference type="InterPro" id="IPR009003">
    <property type="entry name" value="Peptidase_S1_PA"/>
</dbReference>
<evidence type="ECO:0000256" key="4">
    <source>
        <dbReference type="SAM" id="Phobius"/>
    </source>
</evidence>
<dbReference type="Proteomes" id="UP000321720">
    <property type="component" value="Unassembled WGS sequence"/>
</dbReference>
<dbReference type="PRINTS" id="PR00834">
    <property type="entry name" value="PROTEASES2C"/>
</dbReference>
<evidence type="ECO:0000256" key="3">
    <source>
        <dbReference type="SAM" id="MobiDB-lite"/>
    </source>
</evidence>
<dbReference type="OrthoDB" id="73775at2"/>
<keyword evidence="4" id="KW-1133">Transmembrane helix</keyword>
<feature type="transmembrane region" description="Helical" evidence="4">
    <location>
        <begin position="22"/>
        <end position="43"/>
    </location>
</feature>
<evidence type="ECO:0000256" key="2">
    <source>
        <dbReference type="ARBA" id="ARBA00022801"/>
    </source>
</evidence>
<dbReference type="Gene3D" id="2.40.10.120">
    <property type="match status" value="1"/>
</dbReference>
<dbReference type="GO" id="GO:0004252">
    <property type="term" value="F:serine-type endopeptidase activity"/>
    <property type="evidence" value="ECO:0007669"/>
    <property type="project" value="InterPro"/>
</dbReference>
<dbReference type="SUPFAM" id="SSF50156">
    <property type="entry name" value="PDZ domain-like"/>
    <property type="match status" value="1"/>
</dbReference>
<dbReference type="AlphaFoldDB" id="A0A511J9Z1"/>
<evidence type="ECO:0000313" key="6">
    <source>
        <dbReference type="EMBL" id="GEL94798.1"/>
    </source>
</evidence>
<dbReference type="Pfam" id="PF13180">
    <property type="entry name" value="PDZ_2"/>
    <property type="match status" value="1"/>
</dbReference>
<feature type="compositionally biased region" description="Gly residues" evidence="3">
    <location>
        <begin position="74"/>
        <end position="104"/>
    </location>
</feature>
<dbReference type="InterPro" id="IPR036034">
    <property type="entry name" value="PDZ_sf"/>
</dbReference>
<feature type="domain" description="PDZ" evidence="5">
    <location>
        <begin position="311"/>
        <end position="385"/>
    </location>
</feature>
<dbReference type="PANTHER" id="PTHR43343">
    <property type="entry name" value="PEPTIDASE S12"/>
    <property type="match status" value="1"/>
</dbReference>
<feature type="compositionally biased region" description="Low complexity" evidence="3">
    <location>
        <begin position="105"/>
        <end position="114"/>
    </location>
</feature>
<dbReference type="EMBL" id="BJWG01000005">
    <property type="protein sequence ID" value="GEL94798.1"/>
    <property type="molecule type" value="Genomic_DNA"/>
</dbReference>
<evidence type="ECO:0000256" key="1">
    <source>
        <dbReference type="ARBA" id="ARBA00022670"/>
    </source>
</evidence>
<sequence length="427" mass="40305">MTEQTTHQPVETHRSSPRTLRLVVLGIAPAVALAVALGVAAVVRSATEDTSASASTAISTANGTAQGAAYGFPGGSKDGGAQSGGAAGGWSGGPAGDAVGGGTDGSSSGSTAGGVTSAVAADAEQEVGVVTIVSTLGYEQATSAGTGMALTSDGLVLTNNHVIEGATSIEVTVESTGATYTATVVGTAPDADVAVLQLEGASGLATVTIDDDGVAVGDAITAIGNAEGTGDLVAAVGVVTALDQTMTATTEGAGTETLDGLVELQADVVSGDSGGPVVDAEGEVVGITTAASSGSWVTVAYAIDIQDALAIAELIESGEGGTGITLGYPAFLGVQLASTTTGSGASAGTTSGATIAGVIDGTPAVTAGLAAGDVITSVGGVAVSSSDELSAALDGFQPGDEVALTWLSASTGATASATVTLVAGPAD</sequence>
<dbReference type="SUPFAM" id="SSF50494">
    <property type="entry name" value="Trypsin-like serine proteases"/>
    <property type="match status" value="1"/>
</dbReference>
<dbReference type="PROSITE" id="PS00135">
    <property type="entry name" value="TRYPSIN_SER"/>
    <property type="match status" value="1"/>
</dbReference>
<organism evidence="6 7">
    <name type="scientific">Cellulomonas composti</name>
    <dbReference type="NCBI Taxonomy" id="266130"/>
    <lineage>
        <taxon>Bacteria</taxon>
        <taxon>Bacillati</taxon>
        <taxon>Actinomycetota</taxon>
        <taxon>Actinomycetes</taxon>
        <taxon>Micrococcales</taxon>
        <taxon>Cellulomonadaceae</taxon>
        <taxon>Cellulomonas</taxon>
    </lineage>
</organism>
<accession>A0A511J9Z1</accession>
<comment type="caution">
    <text evidence="6">The sequence shown here is derived from an EMBL/GenBank/DDBJ whole genome shotgun (WGS) entry which is preliminary data.</text>
</comment>
<keyword evidence="2" id="KW-0378">Hydrolase</keyword>